<evidence type="ECO:0000313" key="3">
    <source>
        <dbReference type="EMBL" id="RYC31135.1"/>
    </source>
</evidence>
<evidence type="ECO:0000313" key="4">
    <source>
        <dbReference type="Proteomes" id="UP000290759"/>
    </source>
</evidence>
<sequence>MDPGTARLAAAFHTPPAPALPALPRAQPAKPATPDAVAALPSAGGASLLDPGFARGPAPVALSGGAPLAARFAAAEPAGAVEKPQPGPVVAVVPAAGPSFAMIVPLPGLHDEAPTPPLPPAELTASAEQKPQLEAVPLPTPRPALPWAAPEQDRQTRRAVARNTDRAPTPAAPGPVASAAPSDNRGFLEKFFGAFRPSGQALGYASAEDGLFGRSGLPGGPATPHDRYTAVYDISAHTVYMPDGTKLEAHSGLGGMMDDPRHVTARNTGPTPPHLYDLTLRESLFHGVQALRLSPVGGGGVYGRDGLLAHTYMLGANGQSNGCVSFRDYQAFLRAYQNGQVKRLVVVAGGLG</sequence>
<evidence type="ECO:0000256" key="1">
    <source>
        <dbReference type="SAM" id="MobiDB-lite"/>
    </source>
</evidence>
<dbReference type="AlphaFoldDB" id="A0A4Q2U8D1"/>
<gene>
    <name evidence="3" type="ORF">D3273_15285</name>
</gene>
<feature type="region of interest" description="Disordered" evidence="1">
    <location>
        <begin position="136"/>
        <end position="182"/>
    </location>
</feature>
<reference evidence="3 4" key="1">
    <citation type="submission" date="2018-12" db="EMBL/GenBank/DDBJ databases">
        <authorList>
            <person name="Grouzdev D.S."/>
            <person name="Krutkina M.S."/>
        </authorList>
    </citation>
    <scope>NUCLEOTIDE SEQUENCE [LARGE SCALE GENOMIC DNA]</scope>
    <source>
        <strain evidence="3 4">RmlP026</strain>
    </source>
</reference>
<keyword evidence="4" id="KW-1185">Reference proteome</keyword>
<accession>A0A4Q2U8D1</accession>
<protein>
    <submittedName>
        <fullName evidence="3">DUF2778 domain-containing protein</fullName>
    </submittedName>
</protein>
<dbReference type="EMBL" id="QYBB01000017">
    <property type="protein sequence ID" value="RYC31135.1"/>
    <property type="molecule type" value="Genomic_DNA"/>
</dbReference>
<dbReference type="Proteomes" id="UP000290759">
    <property type="component" value="Unassembled WGS sequence"/>
</dbReference>
<name>A0A4Q2U8D1_9HYPH</name>
<organism evidence="3 4">
    <name type="scientific">Lichenibacterium minor</name>
    <dbReference type="NCBI Taxonomy" id="2316528"/>
    <lineage>
        <taxon>Bacteria</taxon>
        <taxon>Pseudomonadati</taxon>
        <taxon>Pseudomonadota</taxon>
        <taxon>Alphaproteobacteria</taxon>
        <taxon>Hyphomicrobiales</taxon>
        <taxon>Lichenihabitantaceae</taxon>
        <taxon>Lichenibacterium</taxon>
    </lineage>
</organism>
<proteinExistence type="predicted"/>
<evidence type="ECO:0000259" key="2">
    <source>
        <dbReference type="Pfam" id="PF10908"/>
    </source>
</evidence>
<dbReference type="Pfam" id="PF10908">
    <property type="entry name" value="Tlde1_dom"/>
    <property type="match status" value="1"/>
</dbReference>
<feature type="compositionally biased region" description="Low complexity" evidence="1">
    <location>
        <begin position="22"/>
        <end position="36"/>
    </location>
</feature>
<reference evidence="3 4" key="2">
    <citation type="submission" date="2019-02" db="EMBL/GenBank/DDBJ databases">
        <title>'Lichenibacterium ramalinii' gen. nov. sp. nov., 'Lichenibacterium minor' gen. nov. sp. nov.</title>
        <authorList>
            <person name="Pankratov T."/>
        </authorList>
    </citation>
    <scope>NUCLEOTIDE SEQUENCE [LARGE SCALE GENOMIC DNA]</scope>
    <source>
        <strain evidence="3 4">RmlP026</strain>
    </source>
</reference>
<comment type="caution">
    <text evidence="3">The sequence shown here is derived from an EMBL/GenBank/DDBJ whole genome shotgun (WGS) entry which is preliminary data.</text>
</comment>
<feature type="region of interest" description="Disordered" evidence="1">
    <location>
        <begin position="13"/>
        <end position="36"/>
    </location>
</feature>
<feature type="domain" description="Tlde1" evidence="2">
    <location>
        <begin position="246"/>
        <end position="349"/>
    </location>
</feature>
<dbReference type="InterPro" id="IPR021225">
    <property type="entry name" value="Tlde1_dom"/>
</dbReference>
<dbReference type="OrthoDB" id="9816088at2"/>